<protein>
    <submittedName>
        <fullName evidence="1">Uncharacterized protein</fullName>
    </submittedName>
</protein>
<sequence length="136" mass="14626">MGGGSPARALIKGPTGSRRSLAHQLEDPLPLLVLKENARVGALFLCSPHLGLSAVEIGGGGDHPLLFHSNLLFKYLDHSKSSRPGVEHPNDSPPPLLVFHDPEKMFFKEESDPICVTVILPPPLSSLEEPSVGRLQ</sequence>
<dbReference type="EMBL" id="BMAW01023693">
    <property type="protein sequence ID" value="GFT84085.1"/>
    <property type="molecule type" value="Genomic_DNA"/>
</dbReference>
<gene>
    <name evidence="1" type="ORF">NPIL_547841</name>
</gene>
<organism evidence="1 2">
    <name type="scientific">Nephila pilipes</name>
    <name type="common">Giant wood spider</name>
    <name type="synonym">Nephila maculata</name>
    <dbReference type="NCBI Taxonomy" id="299642"/>
    <lineage>
        <taxon>Eukaryota</taxon>
        <taxon>Metazoa</taxon>
        <taxon>Ecdysozoa</taxon>
        <taxon>Arthropoda</taxon>
        <taxon>Chelicerata</taxon>
        <taxon>Arachnida</taxon>
        <taxon>Araneae</taxon>
        <taxon>Araneomorphae</taxon>
        <taxon>Entelegynae</taxon>
        <taxon>Araneoidea</taxon>
        <taxon>Nephilidae</taxon>
        <taxon>Nephila</taxon>
    </lineage>
</organism>
<comment type="caution">
    <text evidence="1">The sequence shown here is derived from an EMBL/GenBank/DDBJ whole genome shotgun (WGS) entry which is preliminary data.</text>
</comment>
<dbReference type="AlphaFoldDB" id="A0A8X6PUN1"/>
<evidence type="ECO:0000313" key="2">
    <source>
        <dbReference type="Proteomes" id="UP000887013"/>
    </source>
</evidence>
<name>A0A8X6PUN1_NEPPI</name>
<dbReference type="Proteomes" id="UP000887013">
    <property type="component" value="Unassembled WGS sequence"/>
</dbReference>
<evidence type="ECO:0000313" key="1">
    <source>
        <dbReference type="EMBL" id="GFT84085.1"/>
    </source>
</evidence>
<proteinExistence type="predicted"/>
<keyword evidence="2" id="KW-1185">Reference proteome</keyword>
<accession>A0A8X6PUN1</accession>
<reference evidence="1" key="1">
    <citation type="submission" date="2020-08" db="EMBL/GenBank/DDBJ databases">
        <title>Multicomponent nature underlies the extraordinary mechanical properties of spider dragline silk.</title>
        <authorList>
            <person name="Kono N."/>
            <person name="Nakamura H."/>
            <person name="Mori M."/>
            <person name="Yoshida Y."/>
            <person name="Ohtoshi R."/>
            <person name="Malay A.D."/>
            <person name="Moran D.A.P."/>
            <person name="Tomita M."/>
            <person name="Numata K."/>
            <person name="Arakawa K."/>
        </authorList>
    </citation>
    <scope>NUCLEOTIDE SEQUENCE</scope>
</reference>